<feature type="domain" description="Carrier" evidence="4">
    <location>
        <begin position="560"/>
        <end position="635"/>
    </location>
</feature>
<keyword evidence="1" id="KW-0596">Phosphopantetheine</keyword>
<name>A0A2C5ZLA1_9HYPO</name>
<dbReference type="InterPro" id="IPR020845">
    <property type="entry name" value="AMP-binding_CS"/>
</dbReference>
<dbReference type="PANTHER" id="PTHR43439">
    <property type="entry name" value="PHENYLACETATE-COENZYME A LIGASE"/>
    <property type="match status" value="1"/>
</dbReference>
<dbReference type="EMBL" id="NJEU01000094">
    <property type="protein sequence ID" value="PHH81827.1"/>
    <property type="molecule type" value="Genomic_DNA"/>
</dbReference>
<dbReference type="Gene3D" id="3.40.50.12780">
    <property type="entry name" value="N-terminal domain of ligase-like"/>
    <property type="match status" value="1"/>
</dbReference>
<dbReference type="InterPro" id="IPR013120">
    <property type="entry name" value="FAR_NAD-bd"/>
</dbReference>
<dbReference type="InterPro" id="IPR000873">
    <property type="entry name" value="AMP-dep_synth/lig_dom"/>
</dbReference>
<dbReference type="InterPro" id="IPR020806">
    <property type="entry name" value="PKS_PP-bd"/>
</dbReference>
<dbReference type="InterPro" id="IPR036291">
    <property type="entry name" value="NAD(P)-bd_dom_sf"/>
</dbReference>
<dbReference type="InterPro" id="IPR006162">
    <property type="entry name" value="Ppantetheine_attach_site"/>
</dbReference>
<dbReference type="Gene3D" id="3.40.50.720">
    <property type="entry name" value="NAD(P)-binding Rossmann-like Domain"/>
    <property type="match status" value="1"/>
</dbReference>
<dbReference type="Pfam" id="PF00501">
    <property type="entry name" value="AMP-binding"/>
    <property type="match status" value="1"/>
</dbReference>
<evidence type="ECO:0000259" key="4">
    <source>
        <dbReference type="PROSITE" id="PS50075"/>
    </source>
</evidence>
<reference evidence="5 6" key="1">
    <citation type="submission" date="2017-06" db="EMBL/GenBank/DDBJ databases">
        <title>Ant-infecting Ophiocordyceps genomes reveal a high diversity of potential behavioral manipulation genes and a possible major role for enterotoxins.</title>
        <authorList>
            <person name="De Bekker C."/>
            <person name="Evans H.C."/>
            <person name="Brachmann A."/>
            <person name="Hughes D.P."/>
        </authorList>
    </citation>
    <scope>NUCLEOTIDE SEQUENCE [LARGE SCALE GENOMIC DNA]</scope>
    <source>
        <strain evidence="5 6">1348a</strain>
    </source>
</reference>
<keyword evidence="3" id="KW-0521">NADP</keyword>
<dbReference type="SMART" id="SM00823">
    <property type="entry name" value="PKS_PP"/>
    <property type="match status" value="1"/>
</dbReference>
<dbReference type="PROSITE" id="PS00012">
    <property type="entry name" value="PHOSPHOPANTETHEINE"/>
    <property type="match status" value="1"/>
</dbReference>
<dbReference type="PANTHER" id="PTHR43439:SF2">
    <property type="entry name" value="ENZYME, PUTATIVE (JCVI)-RELATED"/>
    <property type="match status" value="1"/>
</dbReference>
<keyword evidence="6" id="KW-1185">Reference proteome</keyword>
<accession>A0A2C5ZLA1</accession>
<dbReference type="SUPFAM" id="SSF47336">
    <property type="entry name" value="ACP-like"/>
    <property type="match status" value="1"/>
</dbReference>
<proteinExistence type="predicted"/>
<dbReference type="GO" id="GO:0031177">
    <property type="term" value="F:phosphopantetheine binding"/>
    <property type="evidence" value="ECO:0007669"/>
    <property type="project" value="InterPro"/>
</dbReference>
<dbReference type="SUPFAM" id="SSF56801">
    <property type="entry name" value="Acetyl-CoA synthetase-like"/>
    <property type="match status" value="1"/>
</dbReference>
<evidence type="ECO:0000256" key="1">
    <source>
        <dbReference type="ARBA" id="ARBA00022450"/>
    </source>
</evidence>
<evidence type="ECO:0000313" key="6">
    <source>
        <dbReference type="Proteomes" id="UP000224854"/>
    </source>
</evidence>
<gene>
    <name evidence="5" type="ORF">CDD82_7761</name>
</gene>
<sequence length="1062" mass="118556">MSQALGSQRLLTEIIDHLSETEPDATWLEYPKSTSDYAAGFNAITYRALANAVNGLAWHLHRNVEKTSEFQTIAYIGQNDARYALMLYACIKAGFKVFFTSPKNSVSTHLGLFSTLQCSILVTTRPTPAIVEDISSAHSMQVVFIPSLEELLEKHYETFPCNKTFADARSEPFLVLHTSGSTSSPKALVYTHEFVSRNISALQLSTPMEFFSVYQLYLGSRYISLFPLFHMAGYWLACVATLFSRATVILPSPSSPPTGDTLYAMLHHTTANWAAVSPVTVDSIGRNPEALQFISENLERLIFAGGNPSVAMGNKVSSKIKICNLYGSSECGGCAHLIPNDNADEHSERLWSYISIQSQTNPVFEEHTPGLYELVIKRDPLCEAYQPVFEQRPELQEFRTSDLFAPHPKVPGFWQHRGRIDDTIVFLSGEKTNPLSFESFVLDHPDVSGALVFGTNRMEAGILIELADTEQSQLLLHDKKEAIDNLWPRIDMANSSAPVYARIAESHVCFVSPKKPMLRSGKGTIRRQDTIRLYAEEIEEIYKESELLNGQSESRSIDINNIDEIAQAIRSAFAIVTKRDIPDDADFFSIGMDSVQVIRLVRQLRRVTGLADITPALVYKNPSISTLSLEIAKSASSNAKENSSVTGVERLQVLEQTIQEYKGKIAELMQATKNSHAQSSQQQSTILVTGTTGYIGSYILNSLLAHPSSPKIICLNRSADSVHVQASRNKLRDESLATHFPADRVKFLSSTDTSNAQLGLSDLEYQHLLRQVTLVIHNAWPVDFNLPLSAFRASLDGLVGIIELCKTGNYSPSLIFVSSISVAMNLQAQYISEAIIDNLEAPTPGYGESKFVAEHMLFEASRKLNFKASVVRVGQVSGAAYSPGRWNRRDWLPRMVLSSRYIGAIPKHLGVLNKIEWIPIDVLSKFVIEISTKLGFDSSFEVYHAINPHVTTWQKLLPTVIQALDTESPATEKSTMDCISPTEWVERLRQSSVDFASDKDDEQIDTRNPALKLLDFFDETFQIEASEKVDWSTEVSVKMSETLRRSECIQPEWMERWVRGLL</sequence>
<dbReference type="InterPro" id="IPR051414">
    <property type="entry name" value="Adenylate-forming_Reductase"/>
</dbReference>
<protein>
    <recommendedName>
        <fullName evidence="4">Carrier domain-containing protein</fullName>
    </recommendedName>
</protein>
<organism evidence="5 6">
    <name type="scientific">Ophiocordyceps australis</name>
    <dbReference type="NCBI Taxonomy" id="1399860"/>
    <lineage>
        <taxon>Eukaryota</taxon>
        <taxon>Fungi</taxon>
        <taxon>Dikarya</taxon>
        <taxon>Ascomycota</taxon>
        <taxon>Pezizomycotina</taxon>
        <taxon>Sordariomycetes</taxon>
        <taxon>Hypocreomycetidae</taxon>
        <taxon>Hypocreales</taxon>
        <taxon>Ophiocordycipitaceae</taxon>
        <taxon>Ophiocordyceps</taxon>
    </lineage>
</organism>
<dbReference type="Proteomes" id="UP000224854">
    <property type="component" value="Unassembled WGS sequence"/>
</dbReference>
<dbReference type="InterPro" id="IPR042099">
    <property type="entry name" value="ANL_N_sf"/>
</dbReference>
<evidence type="ECO:0000256" key="2">
    <source>
        <dbReference type="ARBA" id="ARBA00022553"/>
    </source>
</evidence>
<evidence type="ECO:0000256" key="3">
    <source>
        <dbReference type="ARBA" id="ARBA00022857"/>
    </source>
</evidence>
<dbReference type="Gene3D" id="1.10.1200.10">
    <property type="entry name" value="ACP-like"/>
    <property type="match status" value="1"/>
</dbReference>
<evidence type="ECO:0000313" key="5">
    <source>
        <dbReference type="EMBL" id="PHH81827.1"/>
    </source>
</evidence>
<dbReference type="InterPro" id="IPR036736">
    <property type="entry name" value="ACP-like_sf"/>
</dbReference>
<dbReference type="Pfam" id="PF23562">
    <property type="entry name" value="AMP-binding_C_3"/>
    <property type="match status" value="1"/>
</dbReference>
<comment type="caution">
    <text evidence="5">The sequence shown here is derived from an EMBL/GenBank/DDBJ whole genome shotgun (WGS) entry which is preliminary data.</text>
</comment>
<dbReference type="Pfam" id="PF00550">
    <property type="entry name" value="PP-binding"/>
    <property type="match status" value="1"/>
</dbReference>
<dbReference type="InterPro" id="IPR009081">
    <property type="entry name" value="PP-bd_ACP"/>
</dbReference>
<dbReference type="AlphaFoldDB" id="A0A2C5ZLA1"/>
<dbReference type="SUPFAM" id="SSF51735">
    <property type="entry name" value="NAD(P)-binding Rossmann-fold domains"/>
    <property type="match status" value="1"/>
</dbReference>
<keyword evidence="2" id="KW-0597">Phosphoprotein</keyword>
<dbReference type="PROSITE" id="PS00455">
    <property type="entry name" value="AMP_BINDING"/>
    <property type="match status" value="1"/>
</dbReference>
<dbReference type="OrthoDB" id="429813at2759"/>
<dbReference type="PROSITE" id="PS50075">
    <property type="entry name" value="CARRIER"/>
    <property type="match status" value="1"/>
</dbReference>
<dbReference type="Pfam" id="PF07993">
    <property type="entry name" value="NAD_binding_4"/>
    <property type="match status" value="1"/>
</dbReference>